<organism evidence="2 3">
    <name type="scientific">Ralstonia phage phiRSL1</name>
    <dbReference type="NCBI Taxonomy" id="1980924"/>
    <lineage>
        <taxon>Viruses</taxon>
        <taxon>Duplodnaviria</taxon>
        <taxon>Heunggongvirae</taxon>
        <taxon>Uroviricota</taxon>
        <taxon>Caudoviricetes</taxon>
        <taxon>Mieseafarmvirus</taxon>
        <taxon>Mieseafarmvirus RSL1</taxon>
    </lineage>
</organism>
<feature type="compositionally biased region" description="Basic and acidic residues" evidence="1">
    <location>
        <begin position="1"/>
        <end position="39"/>
    </location>
</feature>
<dbReference type="GeneID" id="6370018"/>
<dbReference type="RefSeq" id="YP_001950065.1">
    <property type="nucleotide sequence ID" value="NC_010811.2"/>
</dbReference>
<dbReference type="Proteomes" id="UP000001034">
    <property type="component" value="Segment"/>
</dbReference>
<name>B2ZY67_9CAUD</name>
<proteinExistence type="predicted"/>
<evidence type="ECO:0000313" key="2">
    <source>
        <dbReference type="EMBL" id="BAG41635.1"/>
    </source>
</evidence>
<dbReference type="EMBL" id="AB366653">
    <property type="protein sequence ID" value="BAG41635.1"/>
    <property type="molecule type" value="Genomic_DNA"/>
</dbReference>
<evidence type="ECO:0000256" key="1">
    <source>
        <dbReference type="SAM" id="MobiDB-lite"/>
    </source>
</evidence>
<reference evidence="2 3" key="1">
    <citation type="journal article" date="2010" name="Virology">
        <title>A jumbo phage infecting the phytopathogen Ralstonia solanacearum defines a new lineage of the Myoviridae family.</title>
        <authorList>
            <person name="Yamada T."/>
            <person name="Satoh S."/>
            <person name="Ishikawa H."/>
            <person name="Fujiwara A."/>
            <person name="Kawasaki T."/>
            <person name="Fujie M."/>
            <person name="Ogata H."/>
        </authorList>
    </citation>
    <scope>NUCLEOTIDE SEQUENCE [LARGE SCALE GENOMIC DNA]</scope>
</reference>
<dbReference type="KEGG" id="vg:6370018"/>
<keyword evidence="3" id="KW-1185">Reference proteome</keyword>
<protein>
    <submittedName>
        <fullName evidence="2">Uncharacterized protein</fullName>
    </submittedName>
</protein>
<feature type="region of interest" description="Disordered" evidence="1">
    <location>
        <begin position="1"/>
        <end position="68"/>
    </location>
</feature>
<evidence type="ECO:0000313" key="3">
    <source>
        <dbReference type="Proteomes" id="UP000001034"/>
    </source>
</evidence>
<accession>B2ZY67</accession>
<sequence length="243" mass="26863">MVDKLNEERMPKIKAEKQATDPPKNDKDFTWQRNMEKKYKGAPKRNPGSAPPEGTFSKSPSQIANDLKMHSKDYGQASRRLNSYINRQGRNLQGADRARLYDAKEHLKNAYGRQEHKPKQQTADSSAGPALYCLTKGHNLDDGTVDLLTSVPDLREKQAVNDHQLLAACARLKASVLNSEQDPNQRMSSVEVQSDSTVVPNLEETNIAESTSTIDGLDTAFEEGQGGAPININAALHRLQSPV</sequence>